<sequence length="76" mass="8639">MDTKNERKEKERTKRTETGKFFYDLSKTSFSITFLGSLPPLFGVGGSNASFSLWYFATGIILSVIFFIIGFKILNK</sequence>
<organism evidence="2 3">
    <name type="scientific">Segatella copri</name>
    <dbReference type="NCBI Taxonomy" id="165179"/>
    <lineage>
        <taxon>Bacteria</taxon>
        <taxon>Pseudomonadati</taxon>
        <taxon>Bacteroidota</taxon>
        <taxon>Bacteroidia</taxon>
        <taxon>Bacteroidales</taxon>
        <taxon>Prevotellaceae</taxon>
        <taxon>Segatella</taxon>
    </lineage>
</organism>
<dbReference type="EMBL" id="JAHOEI010000006">
    <property type="protein sequence ID" value="MBV3386774.1"/>
    <property type="molecule type" value="Genomic_DNA"/>
</dbReference>
<dbReference type="RefSeq" id="WP_217743883.1">
    <property type="nucleotide sequence ID" value="NZ_JAHOEI010000006.1"/>
</dbReference>
<evidence type="ECO:0000256" key="1">
    <source>
        <dbReference type="SAM" id="Phobius"/>
    </source>
</evidence>
<evidence type="ECO:0000313" key="3">
    <source>
        <dbReference type="Proteomes" id="UP001196765"/>
    </source>
</evidence>
<comment type="caution">
    <text evidence="2">The sequence shown here is derived from an EMBL/GenBank/DDBJ whole genome shotgun (WGS) entry which is preliminary data.</text>
</comment>
<feature type="transmembrane region" description="Helical" evidence="1">
    <location>
        <begin position="21"/>
        <end position="42"/>
    </location>
</feature>
<protein>
    <submittedName>
        <fullName evidence="2">Uncharacterized protein</fullName>
    </submittedName>
</protein>
<keyword evidence="1" id="KW-0472">Membrane</keyword>
<name>A0AAW4N5J1_9BACT</name>
<dbReference type="Proteomes" id="UP001196765">
    <property type="component" value="Unassembled WGS sequence"/>
</dbReference>
<dbReference type="AlphaFoldDB" id="A0AAW4N5J1"/>
<accession>A0AAW4N5J1</accession>
<evidence type="ECO:0000313" key="2">
    <source>
        <dbReference type="EMBL" id="MBV3386774.1"/>
    </source>
</evidence>
<keyword evidence="1" id="KW-0812">Transmembrane</keyword>
<proteinExistence type="predicted"/>
<gene>
    <name evidence="2" type="ORF">KSW82_03345</name>
</gene>
<reference evidence="2" key="1">
    <citation type="submission" date="2021-06" db="EMBL/GenBank/DDBJ databases">
        <title>Collection of gut derived symbiotic bacterial strains cultured from healthy donors.</title>
        <authorList>
            <person name="Lin H."/>
            <person name="Littmann E."/>
            <person name="Pamer E.G."/>
        </authorList>
    </citation>
    <scope>NUCLEOTIDE SEQUENCE</scope>
    <source>
        <strain evidence="2">MSK.21.74</strain>
    </source>
</reference>
<keyword evidence="1" id="KW-1133">Transmembrane helix</keyword>
<feature type="transmembrane region" description="Helical" evidence="1">
    <location>
        <begin position="54"/>
        <end position="74"/>
    </location>
</feature>